<reference evidence="2" key="1">
    <citation type="submission" date="2020-02" db="EMBL/GenBank/DDBJ databases">
        <authorList>
            <person name="Meier V. D."/>
        </authorList>
    </citation>
    <scope>NUCLEOTIDE SEQUENCE</scope>
    <source>
        <strain evidence="2">AVDCRST_MAG88</strain>
    </source>
</reference>
<feature type="non-terminal residue" evidence="2">
    <location>
        <position position="1"/>
    </location>
</feature>
<dbReference type="EMBL" id="CADCWM010000350">
    <property type="protein sequence ID" value="CAA9554675.1"/>
    <property type="molecule type" value="Genomic_DNA"/>
</dbReference>
<proteinExistence type="predicted"/>
<evidence type="ECO:0000313" key="2">
    <source>
        <dbReference type="EMBL" id="CAA9554675.1"/>
    </source>
</evidence>
<dbReference type="AlphaFoldDB" id="A0A6J4US19"/>
<evidence type="ECO:0000256" key="1">
    <source>
        <dbReference type="SAM" id="MobiDB-lite"/>
    </source>
</evidence>
<feature type="compositionally biased region" description="Pro residues" evidence="1">
    <location>
        <begin position="1"/>
        <end position="10"/>
    </location>
</feature>
<name>A0A6J4US19_9BACT</name>
<feature type="non-terminal residue" evidence="2">
    <location>
        <position position="96"/>
    </location>
</feature>
<feature type="compositionally biased region" description="Polar residues" evidence="1">
    <location>
        <begin position="37"/>
        <end position="46"/>
    </location>
</feature>
<protein>
    <submittedName>
        <fullName evidence="2">Uncharacterized protein</fullName>
    </submittedName>
</protein>
<feature type="region of interest" description="Disordered" evidence="1">
    <location>
        <begin position="1"/>
        <end position="96"/>
    </location>
</feature>
<feature type="compositionally biased region" description="Pro residues" evidence="1">
    <location>
        <begin position="85"/>
        <end position="96"/>
    </location>
</feature>
<gene>
    <name evidence="2" type="ORF">AVDCRST_MAG88-1015</name>
</gene>
<sequence length="96" mass="10720">CGSPAEPPPCLWQCHWAPAPRPGRLRPNRRRPDQRPLNHSPTSRSATPMPRAWAPGPTPRSADGRPWGCRASWTPRTPSSWQRTPPAPGPSPRRRP</sequence>
<accession>A0A6J4US19</accession>
<organism evidence="2">
    <name type="scientific">uncultured Thermomicrobiales bacterium</name>
    <dbReference type="NCBI Taxonomy" id="1645740"/>
    <lineage>
        <taxon>Bacteria</taxon>
        <taxon>Pseudomonadati</taxon>
        <taxon>Thermomicrobiota</taxon>
        <taxon>Thermomicrobia</taxon>
        <taxon>Thermomicrobiales</taxon>
        <taxon>environmental samples</taxon>
    </lineage>
</organism>